<evidence type="ECO:0000313" key="3">
    <source>
        <dbReference type="Proteomes" id="UP000594454"/>
    </source>
</evidence>
<evidence type="ECO:0000256" key="1">
    <source>
        <dbReference type="ARBA" id="ARBA00006315"/>
    </source>
</evidence>
<evidence type="ECO:0000313" key="2">
    <source>
        <dbReference type="EMBL" id="CAD7085383.1"/>
    </source>
</evidence>
<dbReference type="FunCoup" id="A0A7R8UQY0">
    <property type="interactions" value="1914"/>
</dbReference>
<dbReference type="Proteomes" id="UP000594454">
    <property type="component" value="Chromosome 3"/>
</dbReference>
<dbReference type="NCBIfam" id="TIGR04336">
    <property type="entry name" value="AmmeMemoSam_B"/>
    <property type="match status" value="1"/>
</dbReference>
<sequence length="296" mass="33870">MERRATHSGSWYRNSVIELSKELRNWLSNAELVHGPARAIIAPHAGYAYSGECAGYAYRQVSPAVVRRIFILGPSHHVRLRGCALSIAKTYKTPFYDLTVDTLINAQLEKTQQFSWMDMKTDENEHSIEMQLPFIAKIMQEYKDQFTIIPVLVGSLSPEQEAVYGDVFAPYFKDPQNLFIISSDFCHWGERFNYTYYDKTQGPIHKSIEKLDKRGMDVIESLEPAMFTDYLKKFGNTICGRHPIGVMLNAAKIIRSQGYNMGFHFLNYAQSSECHNMTDSSVSYASGSLVFEFQYD</sequence>
<name>A0A7R8UQY0_HERIL</name>
<dbReference type="CDD" id="cd07361">
    <property type="entry name" value="MEMO_like"/>
    <property type="match status" value="1"/>
</dbReference>
<dbReference type="HAMAP" id="MF_00055">
    <property type="entry name" value="MEMO1"/>
    <property type="match status" value="1"/>
</dbReference>
<dbReference type="Pfam" id="PF01875">
    <property type="entry name" value="Memo"/>
    <property type="match status" value="1"/>
</dbReference>
<dbReference type="InParanoid" id="A0A7R8UQY0"/>
<organism evidence="2 3">
    <name type="scientific">Hermetia illucens</name>
    <name type="common">Black soldier fly</name>
    <dbReference type="NCBI Taxonomy" id="343691"/>
    <lineage>
        <taxon>Eukaryota</taxon>
        <taxon>Metazoa</taxon>
        <taxon>Ecdysozoa</taxon>
        <taxon>Arthropoda</taxon>
        <taxon>Hexapoda</taxon>
        <taxon>Insecta</taxon>
        <taxon>Pterygota</taxon>
        <taxon>Neoptera</taxon>
        <taxon>Endopterygota</taxon>
        <taxon>Diptera</taxon>
        <taxon>Brachycera</taxon>
        <taxon>Stratiomyomorpha</taxon>
        <taxon>Stratiomyidae</taxon>
        <taxon>Hermetiinae</taxon>
        <taxon>Hermetia</taxon>
    </lineage>
</organism>
<comment type="similarity">
    <text evidence="1">Belongs to the MEMO1 family.</text>
</comment>
<accession>A0A7R8UQY0</accession>
<dbReference type="InterPro" id="IPR002737">
    <property type="entry name" value="MEMO1_fam"/>
</dbReference>
<dbReference type="OrthoDB" id="417112at2759"/>
<dbReference type="EMBL" id="LR899011">
    <property type="protein sequence ID" value="CAD7085383.1"/>
    <property type="molecule type" value="Genomic_DNA"/>
</dbReference>
<evidence type="ECO:0008006" key="4">
    <source>
        <dbReference type="Google" id="ProtNLM"/>
    </source>
</evidence>
<dbReference type="AlphaFoldDB" id="A0A7R8UQY0"/>
<reference evidence="2 3" key="1">
    <citation type="submission" date="2020-11" db="EMBL/GenBank/DDBJ databases">
        <authorList>
            <person name="Wallbank WR R."/>
            <person name="Pardo Diaz C."/>
            <person name="Kozak K."/>
            <person name="Martin S."/>
            <person name="Jiggins C."/>
            <person name="Moest M."/>
            <person name="Warren A I."/>
            <person name="Generalovic N T."/>
            <person name="Byers J.R.P. K."/>
            <person name="Montejo-Kovacevich G."/>
            <person name="Yen C E."/>
        </authorList>
    </citation>
    <scope>NUCLEOTIDE SEQUENCE [LARGE SCALE GENOMIC DNA]</scope>
</reference>
<dbReference type="Gene3D" id="3.40.830.10">
    <property type="entry name" value="LigB-like"/>
    <property type="match status" value="1"/>
</dbReference>
<dbReference type="PANTHER" id="PTHR11060">
    <property type="entry name" value="PROTEIN MEMO1"/>
    <property type="match status" value="1"/>
</dbReference>
<gene>
    <name evidence="2" type="ORF">HERILL_LOCUS8230</name>
</gene>
<keyword evidence="3" id="KW-1185">Reference proteome</keyword>
<protein>
    <recommendedName>
        <fullName evidence="4">Protein MEMO1</fullName>
    </recommendedName>
</protein>
<dbReference type="PANTHER" id="PTHR11060:SF0">
    <property type="entry name" value="PROTEIN MEMO1"/>
    <property type="match status" value="1"/>
</dbReference>
<dbReference type="OMA" id="EQEAQYG"/>
<proteinExistence type="inferred from homology"/>